<name>H6X3H6_9CAUD</name>
<dbReference type="RefSeq" id="YP_007007174.1">
    <property type="nucleotide sequence ID" value="NC_019526.1"/>
</dbReference>
<proteinExistence type="predicted"/>
<sequence length="108" mass="12774">MALRSIKKYSATTKIIKKDGYDLVMKPEYQYIKNAIFEMPYGAKRRKIILDMLREGVEFKVNGMHDIQTKNDPDIKRLLKCKKIEMFNVRSGSWSDRSKHTYLRIKNG</sequence>
<protein>
    <submittedName>
        <fullName evidence="1">Uncharacterized protein</fullName>
    </submittedName>
</protein>
<dbReference type="GeneID" id="14012607"/>
<dbReference type="Proteomes" id="UP000007524">
    <property type="component" value="Segment"/>
</dbReference>
<accession>H6X3H6</accession>
<evidence type="ECO:0000313" key="1">
    <source>
        <dbReference type="EMBL" id="AFA44292.1"/>
    </source>
</evidence>
<dbReference type="OrthoDB" id="37300at10239"/>
<gene>
    <name evidence="1" type="ORF">RaK2_00019</name>
</gene>
<dbReference type="EMBL" id="JQ513383">
    <property type="protein sequence ID" value="AFA44292.1"/>
    <property type="molecule type" value="Genomic_DNA"/>
</dbReference>
<reference evidence="1 2" key="1">
    <citation type="journal article" date="2012" name="J. Virol.">
        <title>Genome of Klebsiella sp.-Infecting Bacteriophage vB_KleM_RaK2.</title>
        <authorList>
            <person name="Simoliunas E."/>
            <person name="Kaliniene L."/>
            <person name="Truncaite L."/>
            <person name="Klausa V."/>
            <person name="Zajanckauskaite A."/>
            <person name="Meskys R."/>
        </authorList>
    </citation>
    <scope>NUCLEOTIDE SEQUENCE [LARGE SCALE GENOMIC DNA]</scope>
</reference>
<dbReference type="KEGG" id="vg:14012607"/>
<keyword evidence="2" id="KW-1185">Reference proteome</keyword>
<evidence type="ECO:0000313" key="2">
    <source>
        <dbReference type="Proteomes" id="UP000007524"/>
    </source>
</evidence>
<organism evidence="1 2">
    <name type="scientific">Klebsiella phage vB_KleM_RaK2</name>
    <dbReference type="NCBI Taxonomy" id="1147094"/>
    <lineage>
        <taxon>Viruses</taxon>
        <taxon>Duplodnaviria</taxon>
        <taxon>Heunggongvirae</taxon>
        <taxon>Uroviricota</taxon>
        <taxon>Caudoviricetes</taxon>
        <taxon>Alcyoneusvirus</taxon>
        <taxon>Alcyoneusvirus RaK2</taxon>
    </lineage>
</organism>